<feature type="binding site" evidence="8">
    <location>
        <position position="80"/>
    </location>
    <ligand>
        <name>S-adenosyl-L-methionine</name>
        <dbReference type="ChEBI" id="CHEBI:59789"/>
    </ligand>
</feature>
<dbReference type="UniPathway" id="UPA00391"/>
<dbReference type="GO" id="GO:0000287">
    <property type="term" value="F:magnesium ion binding"/>
    <property type="evidence" value="ECO:0007669"/>
    <property type="project" value="UniProtKB-UniRule"/>
</dbReference>
<dbReference type="GO" id="GO:0051539">
    <property type="term" value="F:4 iron, 4 sulfur cluster binding"/>
    <property type="evidence" value="ECO:0007669"/>
    <property type="project" value="UniProtKB-UniRule"/>
</dbReference>
<keyword evidence="8" id="KW-0671">Queuosine biosynthesis</keyword>
<feature type="binding site" evidence="8">
    <location>
        <position position="35"/>
    </location>
    <ligand>
        <name>[4Fe-4S] cluster</name>
        <dbReference type="ChEBI" id="CHEBI:49883"/>
        <note>4Fe-4S-S-AdoMet</note>
    </ligand>
</feature>
<dbReference type="PANTHER" id="PTHR42836">
    <property type="entry name" value="7-CARBOXY-7-DEAZAGUANINE SYNTHASE"/>
    <property type="match status" value="1"/>
</dbReference>
<dbReference type="NCBIfam" id="TIGR03365">
    <property type="entry name" value="Bsubt_queE"/>
    <property type="match status" value="1"/>
</dbReference>
<reference evidence="10 11" key="1">
    <citation type="submission" date="2018-11" db="EMBL/GenBank/DDBJ databases">
        <title>Genomic Encyclopedia of Type Strains, Phase IV (KMG-IV): sequencing the most valuable type-strain genomes for metagenomic binning, comparative biology and taxonomic classification.</title>
        <authorList>
            <person name="Goeker M."/>
        </authorList>
    </citation>
    <scope>NUCLEOTIDE SEQUENCE [LARGE SCALE GENOMIC DNA]</scope>
    <source>
        <strain evidence="10 11">DSM 29158</strain>
    </source>
</reference>
<keyword evidence="3 8" id="KW-0479">Metal-binding</keyword>
<evidence type="ECO:0000256" key="8">
    <source>
        <dbReference type="HAMAP-Rule" id="MF_00917"/>
    </source>
</evidence>
<dbReference type="GO" id="GO:0016840">
    <property type="term" value="F:carbon-nitrogen lyase activity"/>
    <property type="evidence" value="ECO:0007669"/>
    <property type="project" value="UniProtKB-UniRule"/>
</dbReference>
<comment type="cofactor">
    <cofactor evidence="8">
        <name>[4Fe-4S] cluster</name>
        <dbReference type="ChEBI" id="CHEBI:49883"/>
    </cofactor>
    <text evidence="8">Binds 1 [4Fe-4S] cluster. The cluster is coordinated with 3 cysteines and an exchangeable S-adenosyl-L-methionine.</text>
</comment>
<dbReference type="PROSITE" id="PS51918">
    <property type="entry name" value="RADICAL_SAM"/>
    <property type="match status" value="1"/>
</dbReference>
<comment type="caution">
    <text evidence="10">The sequence shown here is derived from an EMBL/GenBank/DDBJ whole genome shotgun (WGS) entry which is preliminary data.</text>
</comment>
<dbReference type="InterPro" id="IPR013785">
    <property type="entry name" value="Aldolase_TIM"/>
</dbReference>
<feature type="binding site" evidence="8">
    <location>
        <position position="31"/>
    </location>
    <ligand>
        <name>[4Fe-4S] cluster</name>
        <dbReference type="ChEBI" id="CHEBI:49883"/>
        <note>4Fe-4S-S-AdoMet</note>
    </ligand>
</feature>
<evidence type="ECO:0000313" key="10">
    <source>
        <dbReference type="EMBL" id="RPF57448.1"/>
    </source>
</evidence>
<sequence>MIPVLEIFGPTIQGEGAVIGKKTMFVRTAGCDFRCSWCDSSFTWDGSQKHLIQRMTAEEVYNELNKLAPNNFNHVTISGGNPALIKSLDSLVRLLKIQHIEIAVETQGTVFHSWLNEVDDLTISPKPRSSGMNQSLEQLDQFINSTKAVKRRSLKVVVFDEDDIEDALIYHKRYPDIPFYIQVGNPFLNESVENHRDYLLSRYEWLIESVMNDERFLNVHILPQLHTILWSNKQKV</sequence>
<feature type="binding site" evidence="8">
    <location>
        <position position="78"/>
    </location>
    <ligand>
        <name>substrate</name>
    </ligand>
</feature>
<organism evidence="10 11">
    <name type="scientific">Abyssicoccus albus</name>
    <dbReference type="NCBI Taxonomy" id="1817405"/>
    <lineage>
        <taxon>Bacteria</taxon>
        <taxon>Bacillati</taxon>
        <taxon>Bacillota</taxon>
        <taxon>Bacilli</taxon>
        <taxon>Bacillales</taxon>
        <taxon>Abyssicoccaceae</taxon>
    </lineage>
</organism>
<evidence type="ECO:0000256" key="4">
    <source>
        <dbReference type="ARBA" id="ARBA00022842"/>
    </source>
</evidence>
<comment type="caution">
    <text evidence="8">Lacks conserved residue(s) required for the propagation of feature annotation.</text>
</comment>
<dbReference type="InterPro" id="IPR017742">
    <property type="entry name" value="Deazaguanine_synth"/>
</dbReference>
<keyword evidence="2 8" id="KW-0949">S-adenosyl-L-methionine</keyword>
<feature type="binding site" evidence="8">
    <location>
        <position position="27"/>
    </location>
    <ligand>
        <name>substrate</name>
    </ligand>
</feature>
<keyword evidence="5 8" id="KW-0408">Iron</keyword>
<comment type="cofactor">
    <cofactor evidence="8">
        <name>S-adenosyl-L-methionine</name>
        <dbReference type="ChEBI" id="CHEBI:59789"/>
    </cofactor>
    <text evidence="8">Binds 1 S-adenosyl-L-methionine per subunit.</text>
</comment>
<comment type="catalytic activity">
    <reaction evidence="8">
        <text>6-carboxy-5,6,7,8-tetrahydropterin + H(+) = 7-carboxy-7-carbaguanine + NH4(+)</text>
        <dbReference type="Rhea" id="RHEA:27974"/>
        <dbReference type="ChEBI" id="CHEBI:15378"/>
        <dbReference type="ChEBI" id="CHEBI:28938"/>
        <dbReference type="ChEBI" id="CHEBI:61032"/>
        <dbReference type="ChEBI" id="CHEBI:61036"/>
        <dbReference type="EC" id="4.3.99.3"/>
    </reaction>
</comment>
<dbReference type="SUPFAM" id="SSF102114">
    <property type="entry name" value="Radical SAM enzymes"/>
    <property type="match status" value="1"/>
</dbReference>
<feature type="binding site" evidence="8">
    <location>
        <position position="38"/>
    </location>
    <ligand>
        <name>[4Fe-4S] cluster</name>
        <dbReference type="ChEBI" id="CHEBI:49883"/>
        <note>4Fe-4S-S-AdoMet</note>
    </ligand>
</feature>
<comment type="function">
    <text evidence="8">Catalyzes the complex heterocyclic radical-mediated conversion of 6-carboxy-5,6,7,8-tetrahydropterin (CPH4) to 7-carboxy-7-deazaguanine (CDG), a step common to the biosynthetic pathways of all 7-deazapurine-containing compounds.</text>
</comment>
<evidence type="ECO:0000256" key="5">
    <source>
        <dbReference type="ARBA" id="ARBA00023004"/>
    </source>
</evidence>
<feature type="binding site" evidence="8">
    <location>
        <begin position="12"/>
        <end position="14"/>
    </location>
    <ligand>
        <name>substrate</name>
    </ligand>
</feature>
<feature type="domain" description="Radical SAM core" evidence="9">
    <location>
        <begin position="18"/>
        <end position="232"/>
    </location>
</feature>
<comment type="cofactor">
    <cofactor evidence="8">
        <name>Mg(2+)</name>
        <dbReference type="ChEBI" id="CHEBI:18420"/>
    </cofactor>
</comment>
<dbReference type="HAMAP" id="MF_00917">
    <property type="entry name" value="QueE"/>
    <property type="match status" value="1"/>
</dbReference>
<keyword evidence="4 8" id="KW-0460">Magnesium</keyword>
<dbReference type="GO" id="GO:0008616">
    <property type="term" value="P:tRNA queuosine(34) biosynthetic process"/>
    <property type="evidence" value="ECO:0007669"/>
    <property type="project" value="UniProtKB-UniRule"/>
</dbReference>
<evidence type="ECO:0000259" key="9">
    <source>
        <dbReference type="PROSITE" id="PS51918"/>
    </source>
</evidence>
<gene>
    <name evidence="8" type="primary">queE</name>
    <name evidence="10" type="ORF">EDD62_0066</name>
</gene>
<evidence type="ECO:0000256" key="3">
    <source>
        <dbReference type="ARBA" id="ARBA00022723"/>
    </source>
</evidence>
<dbReference type="EMBL" id="RKRK01000002">
    <property type="protein sequence ID" value="RPF57448.1"/>
    <property type="molecule type" value="Genomic_DNA"/>
</dbReference>
<dbReference type="OrthoDB" id="9792276at2"/>
<dbReference type="SFLD" id="SFLDF00300">
    <property type="entry name" value="7-carboxy-7-deazaguanine_synth"/>
    <property type="match status" value="1"/>
</dbReference>
<dbReference type="GO" id="GO:1904047">
    <property type="term" value="F:S-adenosyl-L-methionine binding"/>
    <property type="evidence" value="ECO:0007669"/>
    <property type="project" value="UniProtKB-UniRule"/>
</dbReference>
<evidence type="ECO:0000256" key="6">
    <source>
        <dbReference type="ARBA" id="ARBA00023014"/>
    </source>
</evidence>
<feature type="binding site" evidence="8">
    <location>
        <position position="40"/>
    </location>
    <ligand>
        <name>Mg(2+)</name>
        <dbReference type="ChEBI" id="CHEBI:18420"/>
    </ligand>
</feature>
<dbReference type="Pfam" id="PF04055">
    <property type="entry name" value="Radical_SAM"/>
    <property type="match status" value="1"/>
</dbReference>
<comment type="similarity">
    <text evidence="8">Belongs to the radical SAM superfamily. 7-carboxy-7-deazaguanine synthase family.</text>
</comment>
<feature type="binding site" evidence="8">
    <location>
        <begin position="124"/>
        <end position="126"/>
    </location>
    <ligand>
        <name>S-adenosyl-L-methionine</name>
        <dbReference type="ChEBI" id="CHEBI:59789"/>
    </ligand>
</feature>
<evidence type="ECO:0000256" key="2">
    <source>
        <dbReference type="ARBA" id="ARBA00022691"/>
    </source>
</evidence>
<feature type="binding site" evidence="8">
    <location>
        <begin position="37"/>
        <end position="39"/>
    </location>
    <ligand>
        <name>S-adenosyl-L-methionine</name>
        <dbReference type="ChEBI" id="CHEBI:59789"/>
    </ligand>
</feature>
<dbReference type="Gene3D" id="3.20.20.70">
    <property type="entry name" value="Aldolase class I"/>
    <property type="match status" value="1"/>
</dbReference>
<dbReference type="InterPro" id="IPR058240">
    <property type="entry name" value="rSAM_sf"/>
</dbReference>
<keyword evidence="6 8" id="KW-0411">Iron-sulfur</keyword>
<evidence type="ECO:0000256" key="7">
    <source>
        <dbReference type="ARBA" id="ARBA00023239"/>
    </source>
</evidence>
<dbReference type="PANTHER" id="PTHR42836:SF1">
    <property type="entry name" value="7-CARBOXY-7-DEAZAGUANINE SYNTHASE"/>
    <property type="match status" value="1"/>
</dbReference>
<proteinExistence type="inferred from homology"/>
<accession>A0A3N5C577</accession>
<dbReference type="EC" id="4.3.99.3" evidence="8"/>
<dbReference type="SFLD" id="SFLDS00029">
    <property type="entry name" value="Radical_SAM"/>
    <property type="match status" value="1"/>
</dbReference>
<keyword evidence="1 8" id="KW-0004">4Fe-4S</keyword>
<dbReference type="RefSeq" id="WP_123807103.1">
    <property type="nucleotide sequence ID" value="NZ_RKRK01000002.1"/>
</dbReference>
<dbReference type="Proteomes" id="UP000277108">
    <property type="component" value="Unassembled WGS sequence"/>
</dbReference>
<name>A0A3N5C577_9BACL</name>
<comment type="pathway">
    <text evidence="8">Purine metabolism; 7-cyano-7-deazaguanine biosynthesis.</text>
</comment>
<evidence type="ECO:0000313" key="11">
    <source>
        <dbReference type="Proteomes" id="UP000277108"/>
    </source>
</evidence>
<evidence type="ECO:0000256" key="1">
    <source>
        <dbReference type="ARBA" id="ARBA00022485"/>
    </source>
</evidence>
<protein>
    <recommendedName>
        <fullName evidence="8">7-carboxy-7-deazaguanine synthase</fullName>
        <shortName evidence="8">CDG synthase</shortName>
        <ecNumber evidence="8">4.3.99.3</ecNumber>
    </recommendedName>
    <alternativeName>
        <fullName evidence="8">Queuosine biosynthesis protein QueE</fullName>
    </alternativeName>
</protein>
<dbReference type="AlphaFoldDB" id="A0A3N5C577"/>
<dbReference type="InterPro" id="IPR007197">
    <property type="entry name" value="rSAM"/>
</dbReference>
<keyword evidence="11" id="KW-1185">Reference proteome</keyword>
<dbReference type="InterPro" id="IPR024924">
    <property type="entry name" value="7-CO-7-deazaguanine_synth-like"/>
</dbReference>
<comment type="subunit">
    <text evidence="8">Homodimer.</text>
</comment>
<keyword evidence="7 8" id="KW-0456">Lyase</keyword>
<dbReference type="PIRSF" id="PIRSF000370">
    <property type="entry name" value="QueE"/>
    <property type="match status" value="1"/>
</dbReference>